<dbReference type="PANTHER" id="PTHR23065">
    <property type="entry name" value="PROLINE-SERINE-THREONINE PHOSPHATASE INTERACTING PROTEIN 1"/>
    <property type="match status" value="1"/>
</dbReference>
<dbReference type="PANTHER" id="PTHR23065:SF7">
    <property type="entry name" value="NOSTRIN, ISOFORM H"/>
    <property type="match status" value="1"/>
</dbReference>
<dbReference type="InterPro" id="IPR027267">
    <property type="entry name" value="AH/BAR_dom_sf"/>
</dbReference>
<dbReference type="VEuPathDB" id="FungiDB:PHYBLDRAFT_152514"/>
<evidence type="ECO:0000256" key="7">
    <source>
        <dbReference type="PROSITE-ProRule" id="PRU01077"/>
    </source>
</evidence>
<dbReference type="STRING" id="763407.A0A162ZFG8"/>
<keyword evidence="4" id="KW-0597">Phosphoprotein</keyword>
<feature type="compositionally biased region" description="Low complexity" evidence="8">
    <location>
        <begin position="514"/>
        <end position="528"/>
    </location>
</feature>
<protein>
    <recommendedName>
        <fullName evidence="13">SH3 domain-containing protein</fullName>
    </recommendedName>
</protein>
<feature type="compositionally biased region" description="Low complexity" evidence="8">
    <location>
        <begin position="298"/>
        <end position="320"/>
    </location>
</feature>
<keyword evidence="7" id="KW-0175">Coiled coil</keyword>
<dbReference type="InterPro" id="IPR031160">
    <property type="entry name" value="F_BAR_dom"/>
</dbReference>
<sequence length="781" mass="88362">MQHAQSKYMDECTKLSRANSLMDYNARSEIQQSLHIISSLEQSYKQSLEDLESVSKQWVDDWRNTCETFQKLEENRIDYLRRTIWSYANMMSTVYVVDDQSCERIRTSLEVIDISGDTNAFVNKKGTSTTIPNIPQFVPFNNDHNDPLFNLNLNHLNHSRNNSQSVNSEGKGSNSRNTHEINIPVADEELRSVNDQLRMLPLTSEIADTKFVHQMSDRESSIIIPSTNSRLSFKDTSNILGREISQTRTADSSSDMLQNTLIPVLPALDKSPTDGLFRESWDRPAFSRKESNGRIVGQNTNQNQNHNHNQNRNHNNSNVNKYDTKQVHDLEHIPRSPRHAVSIVDLPQRTSSLPKDANMIFSSYATQLAPAESVDNLPDWHAYNDYLSNTPVSTLAQNQLERKSRSGDFSKLVVNTSLDSINANNSTTNNPNYTISSSNNNNNNNNNSLYASSTYRQRSALLTPNQTADHGDHSDQNQNQNQSRDRDRDRDPELWKHSRSPSLQSPGQHIYRYNNSSNNNNNNNNINNHATLESPTDYGYQQPSPLMTPSVSPRRDKEKDKDKDKDRGKNPNRLSVFTFFKKSHHSSSNKKSEKSLSSPDYHNQHNTSNSIHRSPIRDNSCDSQKSKSRRFSMVFSNSQKKKQALSISSTIQPMSPQSMTTTTIGTEAVTITPTAAAGGRCLDNLSGVVLDPRNPSSLMQLSNPIDDEGTTGEEYAQALWNFEAKIDTEISFAKNDILAILYKKPDGWWVAEVLPKQNNPQQQGPGPRIRGLVPGNYFRPL</sequence>
<dbReference type="GO" id="GO:0120104">
    <property type="term" value="C:mitotic actomyosin contractile ring, proximal layer"/>
    <property type="evidence" value="ECO:0007669"/>
    <property type="project" value="TreeGrafter"/>
</dbReference>
<feature type="compositionally biased region" description="Polar residues" evidence="8">
    <location>
        <begin position="164"/>
        <end position="176"/>
    </location>
</feature>
<dbReference type="GeneID" id="28993841"/>
<gene>
    <name evidence="11" type="ORF">PHYBLDRAFT_152514</name>
</gene>
<name>A0A162ZFG8_PHYB8</name>
<feature type="compositionally biased region" description="Basic and acidic residues" evidence="8">
    <location>
        <begin position="553"/>
        <end position="569"/>
    </location>
</feature>
<keyword evidence="5" id="KW-0206">Cytoskeleton</keyword>
<dbReference type="RefSeq" id="XP_018284481.1">
    <property type="nucleotide sequence ID" value="XM_018432935.1"/>
</dbReference>
<dbReference type="SMART" id="SM00326">
    <property type="entry name" value="SH3"/>
    <property type="match status" value="1"/>
</dbReference>
<dbReference type="OrthoDB" id="27823at2759"/>
<dbReference type="FunCoup" id="A0A162ZFG8">
    <property type="interactions" value="41"/>
</dbReference>
<dbReference type="GO" id="GO:0005543">
    <property type="term" value="F:phospholipid binding"/>
    <property type="evidence" value="ECO:0007669"/>
    <property type="project" value="TreeGrafter"/>
</dbReference>
<evidence type="ECO:0000259" key="10">
    <source>
        <dbReference type="PROSITE" id="PS51741"/>
    </source>
</evidence>
<feature type="compositionally biased region" description="Basic and acidic residues" evidence="8">
    <location>
        <begin position="276"/>
        <end position="292"/>
    </location>
</feature>
<dbReference type="CDD" id="cd00174">
    <property type="entry name" value="SH3"/>
    <property type="match status" value="1"/>
</dbReference>
<feature type="compositionally biased region" description="Polar residues" evidence="8">
    <location>
        <begin position="529"/>
        <end position="551"/>
    </location>
</feature>
<feature type="compositionally biased region" description="Basic and acidic residues" evidence="8">
    <location>
        <begin position="483"/>
        <end position="496"/>
    </location>
</feature>
<evidence type="ECO:0000259" key="9">
    <source>
        <dbReference type="PROSITE" id="PS50002"/>
    </source>
</evidence>
<dbReference type="GO" id="GO:0009898">
    <property type="term" value="C:cytoplasmic side of plasma membrane"/>
    <property type="evidence" value="ECO:0007669"/>
    <property type="project" value="TreeGrafter"/>
</dbReference>
<evidence type="ECO:0000313" key="11">
    <source>
        <dbReference type="EMBL" id="OAD66441.1"/>
    </source>
</evidence>
<keyword evidence="2 6" id="KW-0728">SH3 domain</keyword>
<evidence type="ECO:0000313" key="12">
    <source>
        <dbReference type="Proteomes" id="UP000077315"/>
    </source>
</evidence>
<dbReference type="Pfam" id="PF00018">
    <property type="entry name" value="SH3_1"/>
    <property type="match status" value="1"/>
</dbReference>
<dbReference type="EMBL" id="KV441003">
    <property type="protein sequence ID" value="OAD66441.1"/>
    <property type="molecule type" value="Genomic_DNA"/>
</dbReference>
<evidence type="ECO:0000256" key="1">
    <source>
        <dbReference type="ARBA" id="ARBA00004245"/>
    </source>
</evidence>
<accession>A0A162ZFG8</accession>
<evidence type="ECO:0000256" key="3">
    <source>
        <dbReference type="ARBA" id="ARBA00022490"/>
    </source>
</evidence>
<dbReference type="InterPro" id="IPR001452">
    <property type="entry name" value="SH3_domain"/>
</dbReference>
<dbReference type="InParanoid" id="A0A162ZFG8"/>
<keyword evidence="12" id="KW-1185">Reference proteome</keyword>
<dbReference type="InterPro" id="IPR036028">
    <property type="entry name" value="SH3-like_dom_sf"/>
</dbReference>
<evidence type="ECO:0000256" key="2">
    <source>
        <dbReference type="ARBA" id="ARBA00022443"/>
    </source>
</evidence>
<feature type="domain" description="F-BAR" evidence="10">
    <location>
        <begin position="1"/>
        <end position="117"/>
    </location>
</feature>
<dbReference type="PROSITE" id="PS51741">
    <property type="entry name" value="F_BAR"/>
    <property type="match status" value="1"/>
</dbReference>
<evidence type="ECO:0000256" key="8">
    <source>
        <dbReference type="SAM" id="MobiDB-lite"/>
    </source>
</evidence>
<feature type="region of interest" description="Disordered" evidence="8">
    <location>
        <begin position="276"/>
        <end position="320"/>
    </location>
</feature>
<proteinExistence type="predicted"/>
<evidence type="ECO:0000256" key="5">
    <source>
        <dbReference type="ARBA" id="ARBA00023212"/>
    </source>
</evidence>
<feature type="region of interest" description="Disordered" evidence="8">
    <location>
        <begin position="159"/>
        <end position="178"/>
    </location>
</feature>
<dbReference type="GO" id="GO:0007010">
    <property type="term" value="P:cytoskeleton organization"/>
    <property type="evidence" value="ECO:0007669"/>
    <property type="project" value="TreeGrafter"/>
</dbReference>
<dbReference type="Gene3D" id="1.20.1270.60">
    <property type="entry name" value="Arfaptin homology (AH) domain/BAR domain"/>
    <property type="match status" value="1"/>
</dbReference>
<organism evidence="11 12">
    <name type="scientific">Phycomyces blakesleeanus (strain ATCC 8743b / DSM 1359 / FGSC 10004 / NBRC 33097 / NRRL 1555)</name>
    <dbReference type="NCBI Taxonomy" id="763407"/>
    <lineage>
        <taxon>Eukaryota</taxon>
        <taxon>Fungi</taxon>
        <taxon>Fungi incertae sedis</taxon>
        <taxon>Mucoromycota</taxon>
        <taxon>Mucoromycotina</taxon>
        <taxon>Mucoromycetes</taxon>
        <taxon>Mucorales</taxon>
        <taxon>Phycomycetaceae</taxon>
        <taxon>Phycomyces</taxon>
    </lineage>
</organism>
<feature type="compositionally biased region" description="Polar residues" evidence="8">
    <location>
        <begin position="600"/>
        <end position="612"/>
    </location>
</feature>
<evidence type="ECO:0000256" key="6">
    <source>
        <dbReference type="PROSITE-ProRule" id="PRU00192"/>
    </source>
</evidence>
<feature type="region of interest" description="Disordered" evidence="8">
    <location>
        <begin position="465"/>
        <end position="637"/>
    </location>
</feature>
<dbReference type="AlphaFoldDB" id="A0A162ZFG8"/>
<feature type="region of interest" description="Disordered" evidence="8">
    <location>
        <begin position="423"/>
        <end position="450"/>
    </location>
</feature>
<dbReference type="PROSITE" id="PS50002">
    <property type="entry name" value="SH3"/>
    <property type="match status" value="1"/>
</dbReference>
<dbReference type="Proteomes" id="UP000077315">
    <property type="component" value="Unassembled WGS sequence"/>
</dbReference>
<dbReference type="Gene3D" id="2.30.30.40">
    <property type="entry name" value="SH3 Domains"/>
    <property type="match status" value="1"/>
</dbReference>
<comment type="subcellular location">
    <subcellularLocation>
        <location evidence="1">Cytoplasm</location>
        <location evidence="1">Cytoskeleton</location>
    </subcellularLocation>
</comment>
<evidence type="ECO:0000256" key="4">
    <source>
        <dbReference type="ARBA" id="ARBA00022553"/>
    </source>
</evidence>
<dbReference type="SUPFAM" id="SSF50044">
    <property type="entry name" value="SH3-domain"/>
    <property type="match status" value="1"/>
</dbReference>
<dbReference type="SUPFAM" id="SSF103657">
    <property type="entry name" value="BAR/IMD domain-like"/>
    <property type="match status" value="1"/>
</dbReference>
<keyword evidence="3" id="KW-0963">Cytoplasm</keyword>
<evidence type="ECO:0008006" key="13">
    <source>
        <dbReference type="Google" id="ProtNLM"/>
    </source>
</evidence>
<feature type="domain" description="SH3" evidence="9">
    <location>
        <begin position="711"/>
        <end position="781"/>
    </location>
</feature>
<reference evidence="12" key="1">
    <citation type="submission" date="2015-06" db="EMBL/GenBank/DDBJ databases">
        <title>Expansion of signal transduction pathways in fungi by whole-genome duplication.</title>
        <authorList>
            <consortium name="DOE Joint Genome Institute"/>
            <person name="Corrochano L.M."/>
            <person name="Kuo A."/>
            <person name="Marcet-Houben M."/>
            <person name="Polaino S."/>
            <person name="Salamov A."/>
            <person name="Villalobos J.M."/>
            <person name="Alvarez M.I."/>
            <person name="Avalos J."/>
            <person name="Benito E.P."/>
            <person name="Benoit I."/>
            <person name="Burger G."/>
            <person name="Camino L.P."/>
            <person name="Canovas D."/>
            <person name="Cerda-Olmedo E."/>
            <person name="Cheng J.-F."/>
            <person name="Dominguez A."/>
            <person name="Elias M."/>
            <person name="Eslava A.P."/>
            <person name="Glaser F."/>
            <person name="Grimwood J."/>
            <person name="Gutierrez G."/>
            <person name="Heitman J."/>
            <person name="Henrissat B."/>
            <person name="Iturriaga E.A."/>
            <person name="Lang B.F."/>
            <person name="Lavin J.L."/>
            <person name="Lee S."/>
            <person name="Li W."/>
            <person name="Lindquist E."/>
            <person name="Lopez-Garcia S."/>
            <person name="Luque E.M."/>
            <person name="Marcos A.T."/>
            <person name="Martin J."/>
            <person name="McCluskey K."/>
            <person name="Medina H.R."/>
            <person name="Miralles-Duran A."/>
            <person name="Miyazaki A."/>
            <person name="Munoz-Torres E."/>
            <person name="Oguiza J.A."/>
            <person name="Ohm R."/>
            <person name="Olmedo M."/>
            <person name="Orejas M."/>
            <person name="Ortiz-Castellanos L."/>
            <person name="Pisabarro A.G."/>
            <person name="Rodriguez-Romero J."/>
            <person name="Ruiz-Herrera J."/>
            <person name="Ruiz-Vazquez R."/>
            <person name="Sanz C."/>
            <person name="Schackwitz W."/>
            <person name="Schmutz J."/>
            <person name="Shahriari M."/>
            <person name="Shelest E."/>
            <person name="Silva-Franco F."/>
            <person name="Soanes D."/>
            <person name="Syed K."/>
            <person name="Tagua V.G."/>
            <person name="Talbot N.J."/>
            <person name="Thon M."/>
            <person name="De vries R.P."/>
            <person name="Wiebenga A."/>
            <person name="Yadav J.S."/>
            <person name="Braun E.L."/>
            <person name="Baker S."/>
            <person name="Garre V."/>
            <person name="Horwitz B."/>
            <person name="Torres-Martinez S."/>
            <person name="Idnurm A."/>
            <person name="Herrera-Estrella A."/>
            <person name="Gabaldon T."/>
            <person name="Grigoriev I.V."/>
        </authorList>
    </citation>
    <scope>NUCLEOTIDE SEQUENCE [LARGE SCALE GENOMIC DNA]</scope>
    <source>
        <strain evidence="12">NRRL 1555(-)</strain>
    </source>
</reference>